<reference evidence="2 4" key="1">
    <citation type="submission" date="2024-01" db="EMBL/GenBank/DDBJ databases">
        <title>The genomes of 5 underutilized Papilionoideae crops provide insights into root nodulation and disease resistanc.</title>
        <authorList>
            <person name="Yuan L."/>
        </authorList>
    </citation>
    <scope>NUCLEOTIDE SEQUENCE [LARGE SCALE GENOMIC DNA]</scope>
    <source>
        <strain evidence="2">ZHUSHIDOU_FW_LH</strain>
        <tissue evidence="2">Leaf</tissue>
    </source>
</reference>
<evidence type="ECO:0000313" key="2">
    <source>
        <dbReference type="EMBL" id="KAK7239666.1"/>
    </source>
</evidence>
<accession>A0AAN9DWY5</accession>
<dbReference type="AlphaFoldDB" id="A0AAN9DWY5"/>
<evidence type="ECO:0000313" key="1">
    <source>
        <dbReference type="EMBL" id="KAK7231257.1"/>
    </source>
</evidence>
<dbReference type="EMBL" id="JAYWIO010000014">
    <property type="protein sequence ID" value="KAK7239666.1"/>
    <property type="molecule type" value="Genomic_DNA"/>
</dbReference>
<sequence length="127" mass="14389">MSFPGVKVRGLQRSVLSLDRHSRSRFHVKHSFENVYVASLYKSSLSESLIGKHSLCPSASVSYPPPLLSLKLALAWSKPTYLEWLVCESLPHRPEQEDLNMSSMKPQRCCLCLPKMPLTLMKETTVD</sequence>
<gene>
    <name evidence="2" type="ORF">RIF29_43317</name>
    <name evidence="3" type="ORF">RIF29_43352</name>
    <name evidence="1" type="ORF">RIF29_48410</name>
</gene>
<dbReference type="EMBL" id="JAYWIO010000155">
    <property type="protein sequence ID" value="KAK7231257.1"/>
    <property type="molecule type" value="Genomic_DNA"/>
</dbReference>
<dbReference type="Proteomes" id="UP001372338">
    <property type="component" value="Unassembled WGS sequence"/>
</dbReference>
<proteinExistence type="predicted"/>
<keyword evidence="4" id="KW-1185">Reference proteome</keyword>
<comment type="caution">
    <text evidence="2">The sequence shown here is derived from an EMBL/GenBank/DDBJ whole genome shotgun (WGS) entry which is preliminary data.</text>
</comment>
<protein>
    <submittedName>
        <fullName evidence="2">Uncharacterized protein</fullName>
    </submittedName>
</protein>
<dbReference type="EMBL" id="JAYWIO010000014">
    <property type="protein sequence ID" value="KAK7239700.1"/>
    <property type="molecule type" value="Genomic_DNA"/>
</dbReference>
<organism evidence="2 4">
    <name type="scientific">Crotalaria pallida</name>
    <name type="common">Smooth rattlebox</name>
    <name type="synonym">Crotalaria striata</name>
    <dbReference type="NCBI Taxonomy" id="3830"/>
    <lineage>
        <taxon>Eukaryota</taxon>
        <taxon>Viridiplantae</taxon>
        <taxon>Streptophyta</taxon>
        <taxon>Embryophyta</taxon>
        <taxon>Tracheophyta</taxon>
        <taxon>Spermatophyta</taxon>
        <taxon>Magnoliopsida</taxon>
        <taxon>eudicotyledons</taxon>
        <taxon>Gunneridae</taxon>
        <taxon>Pentapetalae</taxon>
        <taxon>rosids</taxon>
        <taxon>fabids</taxon>
        <taxon>Fabales</taxon>
        <taxon>Fabaceae</taxon>
        <taxon>Papilionoideae</taxon>
        <taxon>50 kb inversion clade</taxon>
        <taxon>genistoids sensu lato</taxon>
        <taxon>core genistoids</taxon>
        <taxon>Crotalarieae</taxon>
        <taxon>Crotalaria</taxon>
    </lineage>
</organism>
<name>A0AAN9DWY5_CROPI</name>
<evidence type="ECO:0000313" key="3">
    <source>
        <dbReference type="EMBL" id="KAK7239700.1"/>
    </source>
</evidence>
<evidence type="ECO:0000313" key="4">
    <source>
        <dbReference type="Proteomes" id="UP001372338"/>
    </source>
</evidence>